<dbReference type="EMBL" id="JAIPUX010003289">
    <property type="protein sequence ID" value="KAH0621358.1"/>
    <property type="molecule type" value="Genomic_DNA"/>
</dbReference>
<feature type="region of interest" description="Disordered" evidence="6">
    <location>
        <begin position="1"/>
        <end position="55"/>
    </location>
</feature>
<feature type="domain" description="Protein kinase" evidence="7">
    <location>
        <begin position="727"/>
        <end position="999"/>
    </location>
</feature>
<evidence type="ECO:0000313" key="9">
    <source>
        <dbReference type="Proteomes" id="UP000826234"/>
    </source>
</evidence>
<evidence type="ECO:0000313" key="8">
    <source>
        <dbReference type="EMBL" id="KAH0621358.1"/>
    </source>
</evidence>
<name>A0ABQ7SVS8_PHRPL</name>
<feature type="compositionally biased region" description="Basic residues" evidence="6">
    <location>
        <begin position="469"/>
        <end position="479"/>
    </location>
</feature>
<evidence type="ECO:0000256" key="3">
    <source>
        <dbReference type="ARBA" id="ARBA00022741"/>
    </source>
</evidence>
<comment type="caution">
    <text evidence="8">The sequence shown here is derived from an EMBL/GenBank/DDBJ whole genome shotgun (WGS) entry which is preliminary data.</text>
</comment>
<dbReference type="SMART" id="SM00220">
    <property type="entry name" value="S_TKc"/>
    <property type="match status" value="1"/>
</dbReference>
<dbReference type="PANTHER" id="PTHR11584">
    <property type="entry name" value="SERINE/THREONINE PROTEIN KINASE"/>
    <property type="match status" value="1"/>
</dbReference>
<dbReference type="Gene3D" id="1.10.510.10">
    <property type="entry name" value="Transferase(Phosphotransferase) domain 1"/>
    <property type="match status" value="1"/>
</dbReference>
<dbReference type="Proteomes" id="UP000826234">
    <property type="component" value="Unassembled WGS sequence"/>
</dbReference>
<feature type="region of interest" description="Disordered" evidence="6">
    <location>
        <begin position="271"/>
        <end position="309"/>
    </location>
</feature>
<feature type="region of interest" description="Disordered" evidence="6">
    <location>
        <begin position="463"/>
        <end position="531"/>
    </location>
</feature>
<keyword evidence="3" id="KW-0547">Nucleotide-binding</keyword>
<feature type="compositionally biased region" description="Polar residues" evidence="6">
    <location>
        <begin position="286"/>
        <end position="295"/>
    </location>
</feature>
<reference evidence="8 9" key="1">
    <citation type="journal article" date="2022" name="Gigascience">
        <title>A chromosome-level genome assembly and annotation of the desert horned lizard, Phrynosoma platyrhinos, provides insight into chromosomal rearrangements among reptiles.</title>
        <authorList>
            <person name="Koochekian N."/>
            <person name="Ascanio A."/>
            <person name="Farleigh K."/>
            <person name="Card D.C."/>
            <person name="Schield D.R."/>
            <person name="Castoe T.A."/>
            <person name="Jezkova T."/>
        </authorList>
    </citation>
    <scope>NUCLEOTIDE SEQUENCE [LARGE SCALE GENOMIC DNA]</scope>
    <source>
        <strain evidence="8">NK-2021</strain>
    </source>
</reference>
<keyword evidence="9" id="KW-1185">Reference proteome</keyword>
<dbReference type="Pfam" id="PF00069">
    <property type="entry name" value="Pkinase"/>
    <property type="match status" value="1"/>
</dbReference>
<protein>
    <recommendedName>
        <fullName evidence="7">Protein kinase domain-containing protein</fullName>
    </recommendedName>
</protein>
<keyword evidence="2" id="KW-0808">Transferase</keyword>
<dbReference type="PANTHER" id="PTHR11584:SF369">
    <property type="entry name" value="MITOGEN-ACTIVATED PROTEIN KINASE KINASE KINASE 19-RELATED"/>
    <property type="match status" value="1"/>
</dbReference>
<feature type="compositionally biased region" description="Basic residues" evidence="6">
    <location>
        <begin position="488"/>
        <end position="499"/>
    </location>
</feature>
<keyword evidence="1" id="KW-0723">Serine/threonine-protein kinase</keyword>
<evidence type="ECO:0000256" key="4">
    <source>
        <dbReference type="ARBA" id="ARBA00022777"/>
    </source>
</evidence>
<gene>
    <name evidence="8" type="ORF">JD844_022542</name>
</gene>
<dbReference type="InterPro" id="IPR000719">
    <property type="entry name" value="Prot_kinase_dom"/>
</dbReference>
<keyword evidence="5" id="KW-0067">ATP-binding</keyword>
<evidence type="ECO:0000256" key="1">
    <source>
        <dbReference type="ARBA" id="ARBA00022527"/>
    </source>
</evidence>
<evidence type="ECO:0000259" key="7">
    <source>
        <dbReference type="PROSITE" id="PS50011"/>
    </source>
</evidence>
<dbReference type="SUPFAM" id="SSF56112">
    <property type="entry name" value="Protein kinase-like (PK-like)"/>
    <property type="match status" value="1"/>
</dbReference>
<evidence type="ECO:0000256" key="5">
    <source>
        <dbReference type="ARBA" id="ARBA00022840"/>
    </source>
</evidence>
<keyword evidence="4" id="KW-0418">Kinase</keyword>
<organism evidence="8 9">
    <name type="scientific">Phrynosoma platyrhinos</name>
    <name type="common">Desert horned lizard</name>
    <dbReference type="NCBI Taxonomy" id="52577"/>
    <lineage>
        <taxon>Eukaryota</taxon>
        <taxon>Metazoa</taxon>
        <taxon>Chordata</taxon>
        <taxon>Craniata</taxon>
        <taxon>Vertebrata</taxon>
        <taxon>Euteleostomi</taxon>
        <taxon>Lepidosauria</taxon>
        <taxon>Squamata</taxon>
        <taxon>Bifurcata</taxon>
        <taxon>Unidentata</taxon>
        <taxon>Episquamata</taxon>
        <taxon>Toxicofera</taxon>
        <taxon>Iguania</taxon>
        <taxon>Phrynosomatidae</taxon>
        <taxon>Phrynosomatinae</taxon>
        <taxon>Phrynosoma</taxon>
    </lineage>
</organism>
<accession>A0ABQ7SVS8</accession>
<sequence length="999" mass="110736">MVHLPSLKDNAKKKTDSNEFPCISNSHSFPAKHIGSQSDEWQRDQSERQTPSTVSDVFSLTTDPHTFNLDNHYISSGYSEVQETEIQLTCNNLDADIKNKVSCSKKHDVSVTTKNFSITNKDCGLDNTNNCFSSSETVPILAKECEHYLSKHPETLKVRNQRNYLASKSTLKLHSNKTELSEVNPDHNINNVMDIEHGNDDGDSILQTKTTEQHALRTTIPNALMDLEQLGRSNCPIADVNVIESFLVSQVTESNITEAAPIVNIIYGHKKPTQASRHTTPRKSKPPNSSQSFNIFANKDSDRSKVNSSKTDSALKTKVCIKMSQDFIILGKSSIQCQTNKIKNSNSHSLGQSCGETEISSKFKKRHLQQKELHFSPINQKSPEQVLPSVSNNSVTSRETNTPFPVRQAHLSKDSMDLKYSDMFKEINSNDKGPGIYEMFATPVYTREPDRHENMHCRNVHSAPAGRCHATKHKSKHLSGKTSSRIRNAPKKTYSKSHKISFGTKQKKKDSVPKDASELEGSSPVKDEGGIISSAEGQIKIEGDIYEDVDQQVLISTELVKSAKQNEVLPSSNLSTIEEVSLEYTPNVDVNKKIVTNVQELLWPEVKVHAEYAPFLTCVKDTNECMNAVESRNIRQVETEATACLVELRASQALCCGDNQEKSSELSFPEAVNSLSPQNLQPGNISLADLSSQWTCYPADSIPQTYPNILSYEMSEVTEDLFCCSVAELLSLGGADSFEVVAKNANIEVSNGNAESKDDSTAIVRKVYCGLTNQGHLIAVKQVPLNIYDQTGNEKEYQKLQEEVEILKNLTHINIVGYLGTALEDSIVSIFMEFVPGGSISSIIHRFGPLPEIVFCKYTKQIVQGVAYLHENGVVHRDIKGNNIMLMPNGVIKLIDFGCAKRLACVGLTNTHSEPLKSVHGTPYWMAPEVINESGYGRKSDIWSIGCTVFEMATGKPPLASMDKIAAMFYIGAHRGLMPSLPKHCSQKATDFVHLCLTR</sequence>
<dbReference type="PROSITE" id="PS50011">
    <property type="entry name" value="PROTEIN_KINASE_DOM"/>
    <property type="match status" value="1"/>
</dbReference>
<dbReference type="PROSITE" id="PS00108">
    <property type="entry name" value="PROTEIN_KINASE_ST"/>
    <property type="match status" value="1"/>
</dbReference>
<evidence type="ECO:0000256" key="6">
    <source>
        <dbReference type="SAM" id="MobiDB-lite"/>
    </source>
</evidence>
<evidence type="ECO:0000256" key="2">
    <source>
        <dbReference type="ARBA" id="ARBA00022679"/>
    </source>
</evidence>
<dbReference type="InterPro" id="IPR011009">
    <property type="entry name" value="Kinase-like_dom_sf"/>
</dbReference>
<dbReference type="InterPro" id="IPR008271">
    <property type="entry name" value="Ser/Thr_kinase_AS"/>
</dbReference>
<proteinExistence type="predicted"/>